<dbReference type="CDD" id="cd17472">
    <property type="entry name" value="MFS_YajR_like"/>
    <property type="match status" value="1"/>
</dbReference>
<keyword evidence="10" id="KW-1185">Reference proteome</keyword>
<comment type="caution">
    <text evidence="9">The sequence shown here is derived from an EMBL/GenBank/DDBJ whole genome shotgun (WGS) entry which is preliminary data.</text>
</comment>
<feature type="transmembrane region" description="Helical" evidence="7">
    <location>
        <begin position="362"/>
        <end position="384"/>
    </location>
</feature>
<dbReference type="Proteomes" id="UP000017813">
    <property type="component" value="Unassembled WGS sequence"/>
</dbReference>
<keyword evidence="4 7" id="KW-0812">Transmembrane</keyword>
<keyword evidence="3" id="KW-1003">Cell membrane</keyword>
<feature type="transmembrane region" description="Helical" evidence="7">
    <location>
        <begin position="250"/>
        <end position="270"/>
    </location>
</feature>
<evidence type="ECO:0000256" key="6">
    <source>
        <dbReference type="ARBA" id="ARBA00023136"/>
    </source>
</evidence>
<dbReference type="GO" id="GO:0005886">
    <property type="term" value="C:plasma membrane"/>
    <property type="evidence" value="ECO:0007669"/>
    <property type="project" value="UniProtKB-SubCell"/>
</dbReference>
<feature type="transmembrane region" description="Helical" evidence="7">
    <location>
        <begin position="12"/>
        <end position="35"/>
    </location>
</feature>
<dbReference type="PROSITE" id="PS50850">
    <property type="entry name" value="MFS"/>
    <property type="match status" value="1"/>
</dbReference>
<feature type="transmembrane region" description="Helical" evidence="7">
    <location>
        <begin position="80"/>
        <end position="99"/>
    </location>
</feature>
<sequence>MLSHEWRASTSLAGVYALRMLGMFLVLPVLALHAHGLAAHLPESEQLKMVGLAMAMYGLTQAILQLPLGILSDKIGRKKVIYMGMAVFAGGSFLAATAHSVEMLVLARAIQGAGAVSAAVTALLADLTREEVRTRAMSMIGLSIGLTFSVGLVLSPILTNWVGVNGLFMIMGVLSVASIVLVAFYTPNPEQSHLHQDTQAQTSRLGEVLRNSQLLRLNFGIFTLQAGLMAIFTALPFALRNLGWDKTEHWKIYLPATVIGLVLMVPAIIIGETRHKLKPVFVLGILLILLAQFGLIFSLHSIWAIGVALIVYFIGFNILEASMPSLVSKIAPPDLKGTAMGVYNTLQSIGVFSGGMIGARMYAVAGFSGVFGFCCVLIGVWLVLAMTAPAPLPVKNIVLALPEQWHNRLDELSGSLKNVAGVQTVSFSEDKRNIFIKALQQGFDEDKVKQILTGV</sequence>
<feature type="transmembrane region" description="Helical" evidence="7">
    <location>
        <begin position="47"/>
        <end position="68"/>
    </location>
</feature>
<evidence type="ECO:0000313" key="10">
    <source>
        <dbReference type="Proteomes" id="UP000017813"/>
    </source>
</evidence>
<dbReference type="STRING" id="641147.HMPREF9021_01398"/>
<feature type="transmembrane region" description="Helical" evidence="7">
    <location>
        <begin position="105"/>
        <end position="125"/>
    </location>
</feature>
<keyword evidence="2" id="KW-0813">Transport</keyword>
<dbReference type="InterPro" id="IPR036259">
    <property type="entry name" value="MFS_trans_sf"/>
</dbReference>
<dbReference type="eggNOG" id="COG2814">
    <property type="taxonomic scope" value="Bacteria"/>
</dbReference>
<dbReference type="EMBL" id="ADCY02000046">
    <property type="protein sequence ID" value="EFG30792.2"/>
    <property type="molecule type" value="Genomic_DNA"/>
</dbReference>
<dbReference type="HOGENOM" id="CLU_001265_10_0_4"/>
<reference evidence="9 10" key="2">
    <citation type="submission" date="2011-10" db="EMBL/GenBank/DDBJ databases">
        <title>The Genome Sequence of Simonsiella muelleri ATCC 29453.</title>
        <authorList>
            <consortium name="The Broad Institute Genome Sequencing Platform"/>
            <consortium name="The Broad Institute Genome Sequencing Center for Infectious Disease"/>
            <person name="Earl A."/>
            <person name="Ward D."/>
            <person name="Feldgarden M."/>
            <person name="Gevers D."/>
            <person name="Izard J."/>
            <person name="Baranova O.V."/>
            <person name="Blanton J.M."/>
            <person name="Tanner A.C."/>
            <person name="Dewhirst F."/>
            <person name="Young S.K."/>
            <person name="Zeng Q."/>
            <person name="Gargeya S."/>
            <person name="Fitzgerald M."/>
            <person name="Haas B."/>
            <person name="Abouelleil A."/>
            <person name="Alvarado L."/>
            <person name="Arachchi H.M."/>
            <person name="Berlin A."/>
            <person name="Brown A."/>
            <person name="Chapman S.B."/>
            <person name="Chen Z."/>
            <person name="Dunbar C."/>
            <person name="Freedman E."/>
            <person name="Gearin G."/>
            <person name="Goldberg J."/>
            <person name="Griggs A."/>
            <person name="Gujja S."/>
            <person name="Heiman D."/>
            <person name="Howarth C."/>
            <person name="Larson L."/>
            <person name="Lui A."/>
            <person name="MacDonald P.J.P."/>
            <person name="Montmayeur A."/>
            <person name="Murphy C."/>
            <person name="Neiman D."/>
            <person name="Pearson M."/>
            <person name="Priest M."/>
            <person name="Roberts A."/>
            <person name="Saif S."/>
            <person name="Shea T."/>
            <person name="Shenoy N."/>
            <person name="Sisk P."/>
            <person name="Stolte C."/>
            <person name="Sykes S."/>
            <person name="Wortman J."/>
            <person name="Nusbaum C."/>
            <person name="Birren B."/>
        </authorList>
    </citation>
    <scope>NUCLEOTIDE SEQUENCE [LARGE SCALE GENOMIC DNA]</scope>
    <source>
        <strain evidence="9 10">ATCC 29453</strain>
    </source>
</reference>
<organism evidence="9 10">
    <name type="scientific">Simonsiella muelleri ATCC 29453</name>
    <dbReference type="NCBI Taxonomy" id="641147"/>
    <lineage>
        <taxon>Bacteria</taxon>
        <taxon>Pseudomonadati</taxon>
        <taxon>Pseudomonadota</taxon>
        <taxon>Betaproteobacteria</taxon>
        <taxon>Neisseriales</taxon>
        <taxon>Neisseriaceae</taxon>
        <taxon>Simonsiella</taxon>
    </lineage>
</organism>
<dbReference type="InterPro" id="IPR011701">
    <property type="entry name" value="MFS"/>
</dbReference>
<evidence type="ECO:0000256" key="2">
    <source>
        <dbReference type="ARBA" id="ARBA00022448"/>
    </source>
</evidence>
<evidence type="ECO:0000256" key="5">
    <source>
        <dbReference type="ARBA" id="ARBA00022989"/>
    </source>
</evidence>
<evidence type="ECO:0000256" key="4">
    <source>
        <dbReference type="ARBA" id="ARBA00022692"/>
    </source>
</evidence>
<feature type="transmembrane region" description="Helical" evidence="7">
    <location>
        <begin position="302"/>
        <end position="319"/>
    </location>
</feature>
<dbReference type="InterPro" id="IPR005829">
    <property type="entry name" value="Sugar_transporter_CS"/>
</dbReference>
<dbReference type="InterPro" id="IPR050171">
    <property type="entry name" value="MFS_Transporters"/>
</dbReference>
<accession>V9H5U3</accession>
<proteinExistence type="predicted"/>
<protein>
    <recommendedName>
        <fullName evidence="8">Major facilitator superfamily (MFS) profile domain-containing protein</fullName>
    </recommendedName>
</protein>
<dbReference type="GO" id="GO:0022857">
    <property type="term" value="F:transmembrane transporter activity"/>
    <property type="evidence" value="ECO:0007669"/>
    <property type="project" value="InterPro"/>
</dbReference>
<gene>
    <name evidence="9" type="ORF">HMPREF9021_01398</name>
</gene>
<dbReference type="PROSITE" id="PS00216">
    <property type="entry name" value="SUGAR_TRANSPORT_1"/>
    <property type="match status" value="1"/>
</dbReference>
<evidence type="ECO:0000313" key="9">
    <source>
        <dbReference type="EMBL" id="EFG30792.2"/>
    </source>
</evidence>
<evidence type="ECO:0000256" key="1">
    <source>
        <dbReference type="ARBA" id="ARBA00004651"/>
    </source>
</evidence>
<evidence type="ECO:0000259" key="8">
    <source>
        <dbReference type="PROSITE" id="PS50850"/>
    </source>
</evidence>
<reference evidence="9 10" key="1">
    <citation type="submission" date="2010-03" db="EMBL/GenBank/DDBJ databases">
        <authorList>
            <consortium name="The Broad Institute Genome Sequencing Platform"/>
            <person name="Ward D."/>
            <person name="Earl A."/>
            <person name="Feldgarden M."/>
            <person name="Gevers D."/>
            <person name="Young S."/>
            <person name="Zeng Q."/>
            <person name="Koehrsen M."/>
            <person name="Alvarado L."/>
            <person name="Berlin A.M."/>
            <person name="Borenstein D."/>
            <person name="Chapman S.B."/>
            <person name="Chen Z."/>
            <person name="Engels R."/>
            <person name="Freedman E."/>
            <person name="Gellesch M."/>
            <person name="Goldberg J."/>
            <person name="Griggs A."/>
            <person name="Gujja S."/>
            <person name="Heilman E.R."/>
            <person name="Heiman D.I."/>
            <person name="Hepburn T.A."/>
            <person name="Howarth C."/>
            <person name="Jen D."/>
            <person name="Larson L."/>
            <person name="Mehta T."/>
            <person name="Park D."/>
            <person name="Pearson M."/>
            <person name="Richards J."/>
            <person name="Roberts A."/>
            <person name="Saif S."/>
            <person name="Shea T.D."/>
            <person name="Shenoy N."/>
            <person name="Sisk P."/>
            <person name="Stolte C."/>
            <person name="Sykes S.N."/>
            <person name="Walk T."/>
            <person name="White J."/>
            <person name="Yandava C."/>
            <person name="Izard J."/>
            <person name="Baranova O.V."/>
            <person name="Blanton J.M."/>
            <person name="Tanner A.C."/>
            <person name="Dewhirst F."/>
            <person name="Haas B."/>
            <person name="Nusbaum C."/>
            <person name="Birren B."/>
        </authorList>
    </citation>
    <scope>NUCLEOTIDE SEQUENCE [LARGE SCALE GENOMIC DNA]</scope>
    <source>
        <strain evidence="9 10">ATCC 29453</strain>
    </source>
</reference>
<keyword evidence="5 7" id="KW-1133">Transmembrane helix</keyword>
<evidence type="ECO:0000256" key="7">
    <source>
        <dbReference type="SAM" id="Phobius"/>
    </source>
</evidence>
<dbReference type="InterPro" id="IPR020846">
    <property type="entry name" value="MFS_dom"/>
</dbReference>
<name>V9H5U3_9NEIS</name>
<keyword evidence="6 7" id="KW-0472">Membrane</keyword>
<dbReference type="Pfam" id="PF07690">
    <property type="entry name" value="MFS_1"/>
    <property type="match status" value="1"/>
</dbReference>
<dbReference type="SUPFAM" id="SSF103473">
    <property type="entry name" value="MFS general substrate transporter"/>
    <property type="match status" value="1"/>
</dbReference>
<dbReference type="AlphaFoldDB" id="V9H5U3"/>
<evidence type="ECO:0000256" key="3">
    <source>
        <dbReference type="ARBA" id="ARBA00022475"/>
    </source>
</evidence>
<comment type="subcellular location">
    <subcellularLocation>
        <location evidence="1">Cell membrane</location>
        <topology evidence="1">Multi-pass membrane protein</topology>
    </subcellularLocation>
</comment>
<dbReference type="Gene3D" id="1.20.1250.20">
    <property type="entry name" value="MFS general substrate transporter like domains"/>
    <property type="match status" value="1"/>
</dbReference>
<dbReference type="PANTHER" id="PTHR23517">
    <property type="entry name" value="RESISTANCE PROTEIN MDTM, PUTATIVE-RELATED-RELATED"/>
    <property type="match status" value="1"/>
</dbReference>
<feature type="transmembrane region" description="Helical" evidence="7">
    <location>
        <begin position="137"/>
        <end position="158"/>
    </location>
</feature>
<feature type="transmembrane region" description="Helical" evidence="7">
    <location>
        <begin position="277"/>
        <end position="296"/>
    </location>
</feature>
<feature type="transmembrane region" description="Helical" evidence="7">
    <location>
        <begin position="219"/>
        <end position="238"/>
    </location>
</feature>
<feature type="transmembrane region" description="Helical" evidence="7">
    <location>
        <begin position="164"/>
        <end position="185"/>
    </location>
</feature>
<dbReference type="PANTHER" id="PTHR23517:SF2">
    <property type="entry name" value="MULTIDRUG RESISTANCE PROTEIN MDTH"/>
    <property type="match status" value="1"/>
</dbReference>
<feature type="domain" description="Major facilitator superfamily (MFS) profile" evidence="8">
    <location>
        <begin position="8"/>
        <end position="393"/>
    </location>
</feature>